<evidence type="ECO:0000256" key="5">
    <source>
        <dbReference type="ARBA" id="ARBA00022692"/>
    </source>
</evidence>
<feature type="domain" description="Penicillin-binding protein dimerisation" evidence="13">
    <location>
        <begin position="61"/>
        <end position="324"/>
    </location>
</feature>
<dbReference type="Gene3D" id="3.30.1390.30">
    <property type="entry name" value="Penicillin-binding protein 2a, domain 3"/>
    <property type="match status" value="1"/>
</dbReference>
<evidence type="ECO:0000256" key="10">
    <source>
        <dbReference type="ARBA" id="ARBA00023316"/>
    </source>
</evidence>
<feature type="domain" description="Penicillin-binding protein transpeptidase" evidence="12">
    <location>
        <begin position="606"/>
        <end position="922"/>
    </location>
</feature>
<feature type="transmembrane region" description="Helical" evidence="11">
    <location>
        <begin position="12"/>
        <end position="32"/>
    </location>
</feature>
<evidence type="ECO:0000313" key="14">
    <source>
        <dbReference type="EMBL" id="MBC5713221.1"/>
    </source>
</evidence>
<keyword evidence="15" id="KW-1185">Reference proteome</keyword>
<reference evidence="14" key="1">
    <citation type="submission" date="2020-08" db="EMBL/GenBank/DDBJ databases">
        <title>Genome public.</title>
        <authorList>
            <person name="Liu C."/>
            <person name="Sun Q."/>
        </authorList>
    </citation>
    <scope>NUCLEOTIDE SEQUENCE</scope>
    <source>
        <strain evidence="14">BX1005</strain>
    </source>
</reference>
<evidence type="ECO:0000256" key="11">
    <source>
        <dbReference type="SAM" id="Phobius"/>
    </source>
</evidence>
<dbReference type="GO" id="GO:0071972">
    <property type="term" value="F:peptidoglycan L,D-transpeptidase activity"/>
    <property type="evidence" value="ECO:0007669"/>
    <property type="project" value="TreeGrafter"/>
</dbReference>
<dbReference type="GO" id="GO:0009252">
    <property type="term" value="P:peptidoglycan biosynthetic process"/>
    <property type="evidence" value="ECO:0007669"/>
    <property type="project" value="UniProtKB-KW"/>
</dbReference>
<evidence type="ECO:0000259" key="13">
    <source>
        <dbReference type="Pfam" id="PF03717"/>
    </source>
</evidence>
<keyword evidence="10" id="KW-0961">Cell wall biogenesis/degradation</keyword>
<organism evidence="14 15">
    <name type="scientific">Roseburia zhanii</name>
    <dbReference type="NCBI Taxonomy" id="2763064"/>
    <lineage>
        <taxon>Bacteria</taxon>
        <taxon>Bacillati</taxon>
        <taxon>Bacillota</taxon>
        <taxon>Clostridia</taxon>
        <taxon>Lachnospirales</taxon>
        <taxon>Lachnospiraceae</taxon>
        <taxon>Roseburia</taxon>
    </lineage>
</organism>
<dbReference type="InterPro" id="IPR001460">
    <property type="entry name" value="PCN-bd_Tpept"/>
</dbReference>
<evidence type="ECO:0000256" key="6">
    <source>
        <dbReference type="ARBA" id="ARBA00022960"/>
    </source>
</evidence>
<dbReference type="Pfam" id="PF03717">
    <property type="entry name" value="PBP_dimer"/>
    <property type="match status" value="1"/>
</dbReference>
<evidence type="ECO:0000256" key="8">
    <source>
        <dbReference type="ARBA" id="ARBA00022989"/>
    </source>
</evidence>
<keyword evidence="5 11" id="KW-0812">Transmembrane</keyword>
<dbReference type="InterPro" id="IPR012338">
    <property type="entry name" value="Beta-lactam/transpept-like"/>
</dbReference>
<dbReference type="PANTHER" id="PTHR30627:SF2">
    <property type="entry name" value="PEPTIDOGLYCAN D,D-TRANSPEPTIDASE MRDA"/>
    <property type="match status" value="1"/>
</dbReference>
<dbReference type="Gene3D" id="3.90.1310.10">
    <property type="entry name" value="Penicillin-binding protein 2a (Domain 2)"/>
    <property type="match status" value="2"/>
</dbReference>
<evidence type="ECO:0000256" key="1">
    <source>
        <dbReference type="ARBA" id="ARBA00004167"/>
    </source>
</evidence>
<dbReference type="PANTHER" id="PTHR30627">
    <property type="entry name" value="PEPTIDOGLYCAN D,D-TRANSPEPTIDASE"/>
    <property type="match status" value="1"/>
</dbReference>
<proteinExistence type="inferred from homology"/>
<dbReference type="AlphaFoldDB" id="A0A923LNT6"/>
<evidence type="ECO:0000259" key="12">
    <source>
        <dbReference type="Pfam" id="PF00905"/>
    </source>
</evidence>
<gene>
    <name evidence="14" type="ORF">H8S17_03185</name>
</gene>
<evidence type="ECO:0000256" key="7">
    <source>
        <dbReference type="ARBA" id="ARBA00022984"/>
    </source>
</evidence>
<dbReference type="InterPro" id="IPR050515">
    <property type="entry name" value="Beta-lactam/transpept"/>
</dbReference>
<dbReference type="RefSeq" id="WP_186866216.1">
    <property type="nucleotide sequence ID" value="NZ_JACOPH010000002.1"/>
</dbReference>
<evidence type="ECO:0000256" key="2">
    <source>
        <dbReference type="ARBA" id="ARBA00004236"/>
    </source>
</evidence>
<dbReference type="GO" id="GO:0008658">
    <property type="term" value="F:penicillin binding"/>
    <property type="evidence" value="ECO:0007669"/>
    <property type="project" value="InterPro"/>
</dbReference>
<sequence length="951" mass="106550">MFDSIKDFLVNFFKSRLFVLTVVMVILFGILIQRVFVLQIIDGEKYLNTYTLKIEKERELKSTRGNIYDRNGKLLAYNELAYTITIEDNGSYDTTKEKNASINHVLEQILIKLDANGDSIDNNFDITMEDDGSYSFNVEGKTLQRFLADVYGHSSVDDLDYNKKLGYNEAEATAKQVMDYLQNDKKFGITGQYTGDMAYRITVIRYAMSENSYQKYIATTIATDVSEETVAYVSENADILQGVEVADDTIRRYVDSKYFAQIIGYTGKISQEEYEILSQKSSEYTLTDVVGKSGIEQYLDLTLQGTKGSETVYVDNLGKVIETKERIEPTAGNNAYLSIDADLTKAVYDLLEQEIAGIVYDKIKNVKNYDASAERKASDIIIPIDDVYYALIENNVLDMSHFSDDGASASEQSVYSAFVSKQQSVLSNIQSELVAETPVVFGSLDSEMEDYESYIINMLKDEKILAKDKIDTQDDTYKQWADGTISLKDYLNYAIAKNWIDITQFTVDEKYSDSTEIYDALLSFIQEKAADDDAFSKIIYKYMIHQNLIGGTQLCLILYDQGILKYDEAQVAALTSGSISAYNFLREKIKSLEITPAQLALDPCSGSCVVTDVKTGEILALVSYPGYDNNRLANTVDAKYFASITNDLSNPLYNYATQERTAPGSTFKMVAATAGLAEHVIDTTTQILDERQFTRLEENGPKCWIYPSSHGLINVSEAIRDSCNYFFYEVGYRLSMNNNVYNEKKGIETIQKYASMYGLNDTTGIEIPENTPQVADEYPITASIGQSNNNYTTTQLARYVTAVANKGTVYNETLLKEIRSSDDEVLETFAPTVKNTVDVLNAEQWDAIHSGMRMVVENLSVFKDFPVAVAGKTGTAQQVTTRANHALFVGFAPYDNPQISVVTRIAYGYTSHNAADVSKDILSYYFKEQSAEELLNGQAKNVNGSSNTFTD</sequence>
<dbReference type="Gene3D" id="3.40.710.10">
    <property type="entry name" value="DD-peptidase/beta-lactamase superfamily"/>
    <property type="match status" value="1"/>
</dbReference>
<comment type="subcellular location">
    <subcellularLocation>
        <location evidence="2">Cell membrane</location>
    </subcellularLocation>
    <subcellularLocation>
        <location evidence="1">Membrane</location>
        <topology evidence="1">Single-pass membrane protein</topology>
    </subcellularLocation>
</comment>
<dbReference type="GO" id="GO:0071555">
    <property type="term" value="P:cell wall organization"/>
    <property type="evidence" value="ECO:0007669"/>
    <property type="project" value="UniProtKB-KW"/>
</dbReference>
<dbReference type="InterPro" id="IPR005311">
    <property type="entry name" value="PBP_dimer"/>
</dbReference>
<dbReference type="Pfam" id="PF00905">
    <property type="entry name" value="Transpeptidase"/>
    <property type="match status" value="1"/>
</dbReference>
<dbReference type="GO" id="GO:0005886">
    <property type="term" value="C:plasma membrane"/>
    <property type="evidence" value="ECO:0007669"/>
    <property type="project" value="UniProtKB-SubCell"/>
</dbReference>
<accession>A0A923LNT6</accession>
<name>A0A923LNT6_9FIRM</name>
<keyword evidence="6" id="KW-0133">Cell shape</keyword>
<keyword evidence="8 11" id="KW-1133">Transmembrane helix</keyword>
<dbReference type="Proteomes" id="UP000606720">
    <property type="component" value="Unassembled WGS sequence"/>
</dbReference>
<comment type="caution">
    <text evidence="14">The sequence shown here is derived from an EMBL/GenBank/DDBJ whole genome shotgun (WGS) entry which is preliminary data.</text>
</comment>
<dbReference type="EMBL" id="JACOPH010000002">
    <property type="protein sequence ID" value="MBC5713221.1"/>
    <property type="molecule type" value="Genomic_DNA"/>
</dbReference>
<dbReference type="InterPro" id="IPR036138">
    <property type="entry name" value="PBP_dimer_sf"/>
</dbReference>
<dbReference type="SUPFAM" id="SSF56601">
    <property type="entry name" value="beta-lactamase/transpeptidase-like"/>
    <property type="match status" value="1"/>
</dbReference>
<comment type="similarity">
    <text evidence="3">Belongs to the transpeptidase family.</text>
</comment>
<dbReference type="GO" id="GO:0008360">
    <property type="term" value="P:regulation of cell shape"/>
    <property type="evidence" value="ECO:0007669"/>
    <property type="project" value="UniProtKB-KW"/>
</dbReference>
<keyword evidence="7" id="KW-0573">Peptidoglycan synthesis</keyword>
<evidence type="ECO:0000256" key="3">
    <source>
        <dbReference type="ARBA" id="ARBA00007171"/>
    </source>
</evidence>
<protein>
    <submittedName>
        <fullName evidence="14">Peptidoglycan glycosyltransferase</fullName>
    </submittedName>
</protein>
<dbReference type="SUPFAM" id="SSF56519">
    <property type="entry name" value="Penicillin binding protein dimerisation domain"/>
    <property type="match status" value="1"/>
</dbReference>
<keyword evidence="9 11" id="KW-0472">Membrane</keyword>
<evidence type="ECO:0000256" key="9">
    <source>
        <dbReference type="ARBA" id="ARBA00023136"/>
    </source>
</evidence>
<keyword evidence="4" id="KW-1003">Cell membrane</keyword>
<evidence type="ECO:0000256" key="4">
    <source>
        <dbReference type="ARBA" id="ARBA00022475"/>
    </source>
</evidence>
<evidence type="ECO:0000313" key="15">
    <source>
        <dbReference type="Proteomes" id="UP000606720"/>
    </source>
</evidence>